<dbReference type="AlphaFoldDB" id="A0A183NJH0"/>
<gene>
    <name evidence="2" type="ORF">SMTD_LOCUS2256</name>
</gene>
<dbReference type="EMBL" id="UZAL01002969">
    <property type="protein sequence ID" value="VDO85484.1"/>
    <property type="molecule type" value="Genomic_DNA"/>
</dbReference>
<dbReference type="PANTHER" id="PTHR21573:SF0">
    <property type="entry name" value="ER MEMBRANE PROTEIN COMPLEX SUBUNIT 1"/>
    <property type="match status" value="1"/>
</dbReference>
<dbReference type="GO" id="GO:0034975">
    <property type="term" value="P:protein folding in endoplasmic reticulum"/>
    <property type="evidence" value="ECO:0007669"/>
    <property type="project" value="TreeGrafter"/>
</dbReference>
<evidence type="ECO:0000313" key="2">
    <source>
        <dbReference type="EMBL" id="VDO85484.1"/>
    </source>
</evidence>
<dbReference type="Gene3D" id="2.130.10.10">
    <property type="entry name" value="YVTN repeat-like/Quinoprotein amine dehydrogenase"/>
    <property type="match status" value="1"/>
</dbReference>
<dbReference type="SUPFAM" id="SSF50998">
    <property type="entry name" value="Quinoprotein alcohol dehydrogenase-like"/>
    <property type="match status" value="1"/>
</dbReference>
<dbReference type="InterPro" id="IPR015943">
    <property type="entry name" value="WD40/YVTN_repeat-like_dom_sf"/>
</dbReference>
<dbReference type="STRING" id="31246.A0A183NJH0"/>
<accession>A0A183NJH0</accession>
<protein>
    <recommendedName>
        <fullName evidence="1">EMC1 first beta-propeller domain-containing protein</fullName>
    </recommendedName>
</protein>
<dbReference type="Pfam" id="PF25293">
    <property type="entry name" value="Beta-prop_EMC1_N"/>
    <property type="match status" value="1"/>
</dbReference>
<proteinExistence type="predicted"/>
<dbReference type="InterPro" id="IPR026895">
    <property type="entry name" value="EMC1"/>
</dbReference>
<organism evidence="2 3">
    <name type="scientific">Schistosoma mattheei</name>
    <dbReference type="NCBI Taxonomy" id="31246"/>
    <lineage>
        <taxon>Eukaryota</taxon>
        <taxon>Metazoa</taxon>
        <taxon>Spiralia</taxon>
        <taxon>Lophotrochozoa</taxon>
        <taxon>Platyhelminthes</taxon>
        <taxon>Trematoda</taxon>
        <taxon>Digenea</taxon>
        <taxon>Strigeidida</taxon>
        <taxon>Schistosomatoidea</taxon>
        <taxon>Schistosomatidae</taxon>
        <taxon>Schistosoma</taxon>
    </lineage>
</organism>
<dbReference type="PANTHER" id="PTHR21573">
    <property type="entry name" value="ER MEMBRANE PROTEIN COMPLEX SUBUNIT 1"/>
    <property type="match status" value="1"/>
</dbReference>
<dbReference type="Proteomes" id="UP000269396">
    <property type="component" value="Unassembled WGS sequence"/>
</dbReference>
<sequence>MISDLWLLALLALSVNAIYEDQVNVLDWNQKFVGKVKYSKLKFDGTTPKNYFVGSELNVISSINLKDGSIVWRQVLDEDGELTGFELCGNKLFSLSSKHGTKLRAWDIKFGGVLWEILIDSSESSSGDIWCDENSGILVVAYDKGVDTYRLQTGEKLLSDRNMNSSSPIQINIVSGKTESSSTISLVEKYLDKSDHLDIDTPELSYIIIRTYPISSSGLQLTPMVIKNHTIQSSVYNQHS</sequence>
<keyword evidence="3" id="KW-1185">Reference proteome</keyword>
<dbReference type="GO" id="GO:0072546">
    <property type="term" value="C:EMC complex"/>
    <property type="evidence" value="ECO:0007669"/>
    <property type="project" value="InterPro"/>
</dbReference>
<name>A0A183NJH0_9TREM</name>
<feature type="domain" description="EMC1 first beta-propeller" evidence="1">
    <location>
        <begin position="17"/>
        <end position="188"/>
    </location>
</feature>
<dbReference type="InterPro" id="IPR011047">
    <property type="entry name" value="Quinoprotein_ADH-like_sf"/>
</dbReference>
<dbReference type="InterPro" id="IPR058545">
    <property type="entry name" value="Beta-prop_EMC1_1st"/>
</dbReference>
<reference evidence="2 3" key="1">
    <citation type="submission" date="2018-11" db="EMBL/GenBank/DDBJ databases">
        <authorList>
            <consortium name="Pathogen Informatics"/>
        </authorList>
    </citation>
    <scope>NUCLEOTIDE SEQUENCE [LARGE SCALE GENOMIC DNA]</scope>
    <source>
        <strain>Denwood</strain>
        <strain evidence="3">Zambia</strain>
    </source>
</reference>
<evidence type="ECO:0000313" key="3">
    <source>
        <dbReference type="Proteomes" id="UP000269396"/>
    </source>
</evidence>
<evidence type="ECO:0000259" key="1">
    <source>
        <dbReference type="Pfam" id="PF25293"/>
    </source>
</evidence>